<dbReference type="InterPro" id="IPR011009">
    <property type="entry name" value="Kinase-like_dom_sf"/>
</dbReference>
<dbReference type="PANTHER" id="PTHR21310">
    <property type="entry name" value="AMINOGLYCOSIDE PHOSPHOTRANSFERASE-RELATED-RELATED"/>
    <property type="match status" value="1"/>
</dbReference>
<organism evidence="2 3">
    <name type="scientific">Aspergillus taichungensis</name>
    <dbReference type="NCBI Taxonomy" id="482145"/>
    <lineage>
        <taxon>Eukaryota</taxon>
        <taxon>Fungi</taxon>
        <taxon>Dikarya</taxon>
        <taxon>Ascomycota</taxon>
        <taxon>Pezizomycotina</taxon>
        <taxon>Eurotiomycetes</taxon>
        <taxon>Eurotiomycetidae</taxon>
        <taxon>Eurotiales</taxon>
        <taxon>Aspergillaceae</taxon>
        <taxon>Aspergillus</taxon>
        <taxon>Aspergillus subgen. Circumdati</taxon>
    </lineage>
</organism>
<dbReference type="PANTHER" id="PTHR21310:SF15">
    <property type="entry name" value="AMINOGLYCOSIDE PHOSPHOTRANSFERASE DOMAIN-CONTAINING PROTEIN"/>
    <property type="match status" value="1"/>
</dbReference>
<gene>
    <name evidence="2" type="ORF">BDW42DRAFT_186504</name>
</gene>
<evidence type="ECO:0008006" key="4">
    <source>
        <dbReference type="Google" id="ProtNLM"/>
    </source>
</evidence>
<evidence type="ECO:0000256" key="1">
    <source>
        <dbReference type="SAM" id="MobiDB-lite"/>
    </source>
</evidence>
<feature type="compositionally biased region" description="Low complexity" evidence="1">
    <location>
        <begin position="258"/>
        <end position="267"/>
    </location>
</feature>
<evidence type="ECO:0000313" key="2">
    <source>
        <dbReference type="EMBL" id="PLN79791.1"/>
    </source>
</evidence>
<evidence type="ECO:0000313" key="3">
    <source>
        <dbReference type="Proteomes" id="UP000235023"/>
    </source>
</evidence>
<dbReference type="EMBL" id="KZ559555">
    <property type="protein sequence ID" value="PLN79791.1"/>
    <property type="molecule type" value="Genomic_DNA"/>
</dbReference>
<dbReference type="AlphaFoldDB" id="A0A2J5HR78"/>
<proteinExistence type="predicted"/>
<name>A0A2J5HR78_9EURO</name>
<dbReference type="OrthoDB" id="10003767at2759"/>
<reference evidence="3" key="1">
    <citation type="submission" date="2017-12" db="EMBL/GenBank/DDBJ databases">
        <authorList>
            <consortium name="DOE Joint Genome Institute"/>
            <person name="Mondo S.J."/>
            <person name="Kjaerbolling I."/>
            <person name="Vesth T.C."/>
            <person name="Frisvad J.C."/>
            <person name="Nybo J.L."/>
            <person name="Theobald S."/>
            <person name="Kuo A."/>
            <person name="Bowyer P."/>
            <person name="Matsuda Y."/>
            <person name="Lyhne E.K."/>
            <person name="Kogle M.E."/>
            <person name="Clum A."/>
            <person name="Lipzen A."/>
            <person name="Salamov A."/>
            <person name="Ngan C.Y."/>
            <person name="Daum C."/>
            <person name="Chiniquy J."/>
            <person name="Barry K."/>
            <person name="LaButti K."/>
            <person name="Haridas S."/>
            <person name="Simmons B.A."/>
            <person name="Magnuson J.K."/>
            <person name="Mortensen U.H."/>
            <person name="Larsen T.O."/>
            <person name="Grigoriev I.V."/>
            <person name="Baker S.E."/>
            <person name="Andersen M.R."/>
            <person name="Nordberg H.P."/>
            <person name="Cantor M.N."/>
            <person name="Hua S.X."/>
        </authorList>
    </citation>
    <scope>NUCLEOTIDE SEQUENCE [LARGE SCALE GENOMIC DNA]</scope>
    <source>
        <strain evidence="3">IBT 19404</strain>
    </source>
</reference>
<dbReference type="SUPFAM" id="SSF56112">
    <property type="entry name" value="Protein kinase-like (PK-like)"/>
    <property type="match status" value="1"/>
</dbReference>
<feature type="region of interest" description="Disordered" evidence="1">
    <location>
        <begin position="235"/>
        <end position="282"/>
    </location>
</feature>
<dbReference type="Proteomes" id="UP000235023">
    <property type="component" value="Unassembled WGS sequence"/>
</dbReference>
<keyword evidence="3" id="KW-1185">Reference proteome</keyword>
<protein>
    <recommendedName>
        <fullName evidence="4">Aminoglycoside phosphotransferase domain-containing protein</fullName>
    </recommendedName>
</protein>
<accession>A0A2J5HR78</accession>
<dbReference type="InterPro" id="IPR051678">
    <property type="entry name" value="AGP_Transferase"/>
</dbReference>
<sequence>MNYILNKLFGTTPSLDQGFGVHPNGVPTFKGSNPPPGFEDIIATIRVDQVPAYASAIFKVPGETEVDSEGNYDARLRLSYKAKLRRVLRRETSIPVPDVYDFNETCDNELNCPFTRMEYITGVTLMQLWFDPKASPEEAKTRRTRALTDLAAAMVQLDRYRFDQAGAALFGDDGRISGTEFPDSGTLNIPPEAIPDLTARLTPKLYCILRLNGLELPPDGPVPGPMQLLTMLFDWMPTPEDDGKGPPSSAGTGRRPSRAPSATTPTPLDSGPSPEGAPPPQTRNSIVYLSLMYATKGREPFMPVLEGIMRLILQTIREEVLPRLRATPGCKAAEVDLGNLELRLREELELLKMGYEALLHGDAIL</sequence>